<keyword evidence="2" id="KW-0456">Lyase</keyword>
<dbReference type="EC" id="4.6.1.-" evidence="2"/>
<dbReference type="GO" id="GO:0006171">
    <property type="term" value="P:cAMP biosynthetic process"/>
    <property type="evidence" value="ECO:0007669"/>
    <property type="project" value="TreeGrafter"/>
</dbReference>
<dbReference type="PROSITE" id="PS50125">
    <property type="entry name" value="GUANYLATE_CYCLASE_2"/>
    <property type="match status" value="1"/>
</dbReference>
<evidence type="ECO:0000313" key="2">
    <source>
        <dbReference type="EMBL" id="MEJ8572114.1"/>
    </source>
</evidence>
<dbReference type="GO" id="GO:0004016">
    <property type="term" value="F:adenylate cyclase activity"/>
    <property type="evidence" value="ECO:0007669"/>
    <property type="project" value="UniProtKB-ARBA"/>
</dbReference>
<dbReference type="InterPro" id="IPR029787">
    <property type="entry name" value="Nucleotide_cyclase"/>
</dbReference>
<dbReference type="GO" id="GO:0035556">
    <property type="term" value="P:intracellular signal transduction"/>
    <property type="evidence" value="ECO:0007669"/>
    <property type="project" value="InterPro"/>
</dbReference>
<dbReference type="Proteomes" id="UP001378188">
    <property type="component" value="Unassembled WGS sequence"/>
</dbReference>
<dbReference type="SMART" id="SM00044">
    <property type="entry name" value="CYCc"/>
    <property type="match status" value="1"/>
</dbReference>
<dbReference type="Gene3D" id="3.30.70.1230">
    <property type="entry name" value="Nucleotide cyclase"/>
    <property type="match status" value="1"/>
</dbReference>
<evidence type="ECO:0000259" key="1">
    <source>
        <dbReference type="PROSITE" id="PS50125"/>
    </source>
</evidence>
<dbReference type="InterPro" id="IPR050697">
    <property type="entry name" value="Adenylyl/Guanylyl_Cyclase_3/4"/>
</dbReference>
<organism evidence="2 3">
    <name type="scientific">Microbaculum marinum</name>
    <dbReference type="NCBI Taxonomy" id="1764581"/>
    <lineage>
        <taxon>Bacteria</taxon>
        <taxon>Pseudomonadati</taxon>
        <taxon>Pseudomonadota</taxon>
        <taxon>Alphaproteobacteria</taxon>
        <taxon>Hyphomicrobiales</taxon>
        <taxon>Tepidamorphaceae</taxon>
        <taxon>Microbaculum</taxon>
    </lineage>
</organism>
<proteinExistence type="predicted"/>
<reference evidence="2 3" key="1">
    <citation type="submission" date="2024-02" db="EMBL/GenBank/DDBJ databases">
        <title>Genome analysis and characterization of Microbaculum marinisediminis sp. nov., isolated from marine sediment.</title>
        <authorList>
            <person name="Du Z.-J."/>
            <person name="Ye Y.-Q."/>
            <person name="Zhang Z.-R."/>
            <person name="Yuan S.-M."/>
            <person name="Zhang X.-Y."/>
        </authorList>
    </citation>
    <scope>NUCLEOTIDE SEQUENCE [LARGE SCALE GENOMIC DNA]</scope>
    <source>
        <strain evidence="2 3">SDUM1044001</strain>
    </source>
</reference>
<protein>
    <submittedName>
        <fullName evidence="2">Adenylate/guanylate cyclase domain-containing protein</fullName>
        <ecNumber evidence="2">4.6.1.-</ecNumber>
    </submittedName>
</protein>
<dbReference type="PANTHER" id="PTHR43081:SF11">
    <property type="entry name" value="BLR2264 PROTEIN"/>
    <property type="match status" value="1"/>
</dbReference>
<dbReference type="PANTHER" id="PTHR43081">
    <property type="entry name" value="ADENYLATE CYCLASE, TERMINAL-DIFFERENTIATION SPECIFIC-RELATED"/>
    <property type="match status" value="1"/>
</dbReference>
<feature type="domain" description="Guanylate cyclase" evidence="1">
    <location>
        <begin position="203"/>
        <end position="336"/>
    </location>
</feature>
<evidence type="ECO:0000313" key="3">
    <source>
        <dbReference type="Proteomes" id="UP001378188"/>
    </source>
</evidence>
<dbReference type="InterPro" id="IPR001054">
    <property type="entry name" value="A/G_cyclase"/>
</dbReference>
<accession>A0AAW9REF8</accession>
<dbReference type="EMBL" id="JAZHOF010000004">
    <property type="protein sequence ID" value="MEJ8572114.1"/>
    <property type="molecule type" value="Genomic_DNA"/>
</dbReference>
<dbReference type="Pfam" id="PF00211">
    <property type="entry name" value="Guanylate_cyc"/>
    <property type="match status" value="1"/>
</dbReference>
<dbReference type="AlphaFoldDB" id="A0AAW9REF8"/>
<name>A0AAW9REF8_9HYPH</name>
<comment type="caution">
    <text evidence="2">The sequence shown here is derived from an EMBL/GenBank/DDBJ whole genome shotgun (WGS) entry which is preliminary data.</text>
</comment>
<keyword evidence="3" id="KW-1185">Reference proteome</keyword>
<sequence length="382" mass="38686">MTLPDVLSFLVDEAAGLPDGGAALAALGGRLAAAGLPLAGGALTQAAPHPIIARRTWLWRAGDGEVIEALGLGQRPAPAAALSGSDPVGRDWLAGLGTGIVRQDVVGAAANLSSATPSSADPSSADPSSAGPAVLGWAARRPLRAGEAALLGDVARFAAAPLAVLAARATTAALLETYLGRRSAARVLAGRLRRDAGETIRAVLLYADLRGFTELSEAAAPDEVVAALGDWFDRIAGAVHAFGGEVLKFIGDGVLAIFPVEGRQAAVACEAALRATAAARAGMDHLDRQRAGAGRPPLLYGTALHLGEMLWGNIGAADRLDFTAIGPAVNLVSRLEGLCRPLGRPVLVSGAFAAETSEPLVALGDHPLRGIATPCPVFAPAR</sequence>
<dbReference type="CDD" id="cd07302">
    <property type="entry name" value="CHD"/>
    <property type="match status" value="1"/>
</dbReference>
<dbReference type="RefSeq" id="WP_340330052.1">
    <property type="nucleotide sequence ID" value="NZ_JAZHOF010000004.1"/>
</dbReference>
<dbReference type="SUPFAM" id="SSF55073">
    <property type="entry name" value="Nucleotide cyclase"/>
    <property type="match status" value="1"/>
</dbReference>
<gene>
    <name evidence="2" type="ORF">V3328_11560</name>
</gene>